<accession>A0A444IXW1</accession>
<reference evidence="1 2" key="1">
    <citation type="submission" date="2017-01" db="EMBL/GenBank/DDBJ databases">
        <title>The cable genome- insights into the physiology and evolution of filamentous bacteria capable of sulfide oxidation via long distance electron transfer.</title>
        <authorList>
            <person name="Schreiber L."/>
            <person name="Bjerg J.T."/>
            <person name="Boggild A."/>
            <person name="Van De Vossenberg J."/>
            <person name="Meysman F."/>
            <person name="Nielsen L.P."/>
            <person name="Schramm A."/>
            <person name="Kjeldsen K.U."/>
        </authorList>
    </citation>
    <scope>NUCLEOTIDE SEQUENCE [LARGE SCALE GENOMIC DNA]</scope>
    <source>
        <strain evidence="1">MCF</strain>
    </source>
</reference>
<gene>
    <name evidence="1" type="ORF">H206_00659</name>
</gene>
<keyword evidence="2" id="KW-1185">Reference proteome</keyword>
<protein>
    <submittedName>
        <fullName evidence="1">Uncharacterized protein</fullName>
    </submittedName>
</protein>
<comment type="caution">
    <text evidence="1">The sequence shown here is derived from an EMBL/GenBank/DDBJ whole genome shotgun (WGS) entry which is preliminary data.</text>
</comment>
<evidence type="ECO:0000313" key="2">
    <source>
        <dbReference type="Proteomes" id="UP000287853"/>
    </source>
</evidence>
<dbReference type="AlphaFoldDB" id="A0A444IXW1"/>
<dbReference type="Proteomes" id="UP000287853">
    <property type="component" value="Unassembled WGS sequence"/>
</dbReference>
<evidence type="ECO:0000313" key="1">
    <source>
        <dbReference type="EMBL" id="RWX45758.1"/>
    </source>
</evidence>
<sequence length="75" mass="8569">MSTSRQSVIKKEFDCPLTHKHVQLKMKQGAQKMCEEPECCSNVGQCGCNVVQIIYGMSYTVDWKKCSLYSSFTEH</sequence>
<organism evidence="1 2">
    <name type="scientific">Candidatus Electrothrix aarhusensis</name>
    <dbReference type="NCBI Taxonomy" id="1859131"/>
    <lineage>
        <taxon>Bacteria</taxon>
        <taxon>Pseudomonadati</taxon>
        <taxon>Thermodesulfobacteriota</taxon>
        <taxon>Desulfobulbia</taxon>
        <taxon>Desulfobulbales</taxon>
        <taxon>Desulfobulbaceae</taxon>
        <taxon>Candidatus Electrothrix</taxon>
    </lineage>
</organism>
<dbReference type="EMBL" id="MTKO01000073">
    <property type="protein sequence ID" value="RWX45758.1"/>
    <property type="molecule type" value="Genomic_DNA"/>
</dbReference>
<proteinExistence type="predicted"/>
<name>A0A444IXW1_9BACT</name>